<dbReference type="Proteomes" id="UP001642360">
    <property type="component" value="Unassembled WGS sequence"/>
</dbReference>
<dbReference type="Pfam" id="PF03492">
    <property type="entry name" value="Methyltransf_7"/>
    <property type="match status" value="1"/>
</dbReference>
<comment type="caution">
    <text evidence="6">The sequence shown here is derived from an EMBL/GenBank/DDBJ whole genome shotgun (WGS) entry which is preliminary data.</text>
</comment>
<dbReference type="Gene3D" id="3.40.50.150">
    <property type="entry name" value="Vaccinia Virus protein VP39"/>
    <property type="match status" value="2"/>
</dbReference>
<evidence type="ECO:0000313" key="7">
    <source>
        <dbReference type="Proteomes" id="UP001642360"/>
    </source>
</evidence>
<protein>
    <submittedName>
        <fullName evidence="6">Uncharacterized protein</fullName>
    </submittedName>
</protein>
<sequence length="95" mass="11003">EDFSLFLQSRSKELISGGRMVLILLGREVRIMLTKGEIEREKLDSYEVHIYAPSKDELQDEVRRQGSFEMNRLELFEIESDSEHGSTYGMTVAMT</sequence>
<dbReference type="SUPFAM" id="SSF53335">
    <property type="entry name" value="S-adenosyl-L-methionine-dependent methyltransferases"/>
    <property type="match status" value="1"/>
</dbReference>
<evidence type="ECO:0000256" key="2">
    <source>
        <dbReference type="ARBA" id="ARBA00022603"/>
    </source>
</evidence>
<dbReference type="InterPro" id="IPR042086">
    <property type="entry name" value="MeTrfase_capping"/>
</dbReference>
<dbReference type="PANTHER" id="PTHR31009">
    <property type="entry name" value="S-ADENOSYL-L-METHIONINE:CARBOXYL METHYLTRANSFERASE FAMILY PROTEIN"/>
    <property type="match status" value="1"/>
</dbReference>
<keyword evidence="7" id="KW-1185">Reference proteome</keyword>
<keyword evidence="5" id="KW-0460">Magnesium</keyword>
<evidence type="ECO:0000256" key="1">
    <source>
        <dbReference type="ARBA" id="ARBA00007967"/>
    </source>
</evidence>
<keyword evidence="2" id="KW-0489">Methyltransferase</keyword>
<evidence type="ECO:0000256" key="4">
    <source>
        <dbReference type="ARBA" id="ARBA00022723"/>
    </source>
</evidence>
<dbReference type="AlphaFoldDB" id="A0ABC8SDE4"/>
<dbReference type="GO" id="GO:0008168">
    <property type="term" value="F:methyltransferase activity"/>
    <property type="evidence" value="ECO:0007669"/>
    <property type="project" value="UniProtKB-KW"/>
</dbReference>
<evidence type="ECO:0000313" key="6">
    <source>
        <dbReference type="EMBL" id="CAK9153058.1"/>
    </source>
</evidence>
<keyword evidence="3" id="KW-0808">Transferase</keyword>
<evidence type="ECO:0000256" key="3">
    <source>
        <dbReference type="ARBA" id="ARBA00022679"/>
    </source>
</evidence>
<dbReference type="GO" id="GO:0032259">
    <property type="term" value="P:methylation"/>
    <property type="evidence" value="ECO:0007669"/>
    <property type="project" value="UniProtKB-KW"/>
</dbReference>
<reference evidence="6 7" key="1">
    <citation type="submission" date="2024-02" db="EMBL/GenBank/DDBJ databases">
        <authorList>
            <person name="Vignale AGUSTIN F."/>
            <person name="Sosa J E."/>
            <person name="Modenutti C."/>
        </authorList>
    </citation>
    <scope>NUCLEOTIDE SEQUENCE [LARGE SCALE GENOMIC DNA]</scope>
</reference>
<feature type="non-terminal residue" evidence="6">
    <location>
        <position position="1"/>
    </location>
</feature>
<proteinExistence type="inferred from homology"/>
<name>A0ABC8SDE4_9AQUA</name>
<dbReference type="GO" id="GO:0046872">
    <property type="term" value="F:metal ion binding"/>
    <property type="evidence" value="ECO:0007669"/>
    <property type="project" value="UniProtKB-KW"/>
</dbReference>
<feature type="non-terminal residue" evidence="6">
    <location>
        <position position="95"/>
    </location>
</feature>
<dbReference type="Gene3D" id="1.10.1200.270">
    <property type="entry name" value="Methyltransferase, alpha-helical capping domain"/>
    <property type="match status" value="1"/>
</dbReference>
<gene>
    <name evidence="6" type="ORF">ILEXP_LOCUS21306</name>
</gene>
<organism evidence="6 7">
    <name type="scientific">Ilex paraguariensis</name>
    <name type="common">yerba mate</name>
    <dbReference type="NCBI Taxonomy" id="185542"/>
    <lineage>
        <taxon>Eukaryota</taxon>
        <taxon>Viridiplantae</taxon>
        <taxon>Streptophyta</taxon>
        <taxon>Embryophyta</taxon>
        <taxon>Tracheophyta</taxon>
        <taxon>Spermatophyta</taxon>
        <taxon>Magnoliopsida</taxon>
        <taxon>eudicotyledons</taxon>
        <taxon>Gunneridae</taxon>
        <taxon>Pentapetalae</taxon>
        <taxon>asterids</taxon>
        <taxon>campanulids</taxon>
        <taxon>Aquifoliales</taxon>
        <taxon>Aquifoliaceae</taxon>
        <taxon>Ilex</taxon>
    </lineage>
</organism>
<dbReference type="InterPro" id="IPR029063">
    <property type="entry name" value="SAM-dependent_MTases_sf"/>
</dbReference>
<accession>A0ABC8SDE4</accession>
<comment type="similarity">
    <text evidence="1">Belongs to the methyltransferase superfamily. Type-7 methyltransferase family.</text>
</comment>
<evidence type="ECO:0000256" key="5">
    <source>
        <dbReference type="ARBA" id="ARBA00022842"/>
    </source>
</evidence>
<dbReference type="EMBL" id="CAUOFW020002336">
    <property type="protein sequence ID" value="CAK9153058.1"/>
    <property type="molecule type" value="Genomic_DNA"/>
</dbReference>
<keyword evidence="4" id="KW-0479">Metal-binding</keyword>
<dbReference type="InterPro" id="IPR005299">
    <property type="entry name" value="MeTrfase_7"/>
</dbReference>